<dbReference type="AlphaFoldDB" id="A0A1H0EFY7"/>
<comment type="caution">
    <text evidence="2">The sequence shown here is derived from an EMBL/GenBank/DDBJ whole genome shotgun (WGS) entry which is preliminary data.</text>
</comment>
<evidence type="ECO:0000313" key="2">
    <source>
        <dbReference type="EMBL" id="SDN81231.1"/>
    </source>
</evidence>
<reference evidence="3" key="1">
    <citation type="submission" date="2016-10" db="EMBL/GenBank/DDBJ databases">
        <authorList>
            <person name="de Groot N.N."/>
        </authorList>
    </citation>
    <scope>NUCLEOTIDE SEQUENCE [LARGE SCALE GENOMIC DNA]</scope>
    <source>
        <strain evidence="3">BP1-145</strain>
    </source>
</reference>
<organism evidence="2 3">
    <name type="scientific">Prevotella communis</name>
    <dbReference type="NCBI Taxonomy" id="2913614"/>
    <lineage>
        <taxon>Bacteria</taxon>
        <taxon>Pseudomonadati</taxon>
        <taxon>Bacteroidota</taxon>
        <taxon>Bacteroidia</taxon>
        <taxon>Bacteroidales</taxon>
        <taxon>Prevotellaceae</taxon>
        <taxon>Prevotella</taxon>
    </lineage>
</organism>
<evidence type="ECO:0000256" key="1">
    <source>
        <dbReference type="SAM" id="Phobius"/>
    </source>
</evidence>
<name>A0A1H0EFY7_9BACT</name>
<dbReference type="EMBL" id="FNIW01000003">
    <property type="protein sequence ID" value="SDN81231.1"/>
    <property type="molecule type" value="Genomic_DNA"/>
</dbReference>
<accession>A0A1H0EFY7</accession>
<feature type="transmembrane region" description="Helical" evidence="1">
    <location>
        <begin position="35"/>
        <end position="58"/>
    </location>
</feature>
<dbReference type="Proteomes" id="UP000199134">
    <property type="component" value="Unassembled WGS sequence"/>
</dbReference>
<keyword evidence="1" id="KW-0472">Membrane</keyword>
<proteinExistence type="predicted"/>
<keyword evidence="1" id="KW-1133">Transmembrane helix</keyword>
<dbReference type="RefSeq" id="WP_143005678.1">
    <property type="nucleotide sequence ID" value="NZ_FNIW01000003.1"/>
</dbReference>
<keyword evidence="1" id="KW-0812">Transmembrane</keyword>
<gene>
    <name evidence="2" type="ORF">SAMN04487900_103147</name>
</gene>
<sequence>MKKTFALTLATITASKSFAYYGDYSSSSTEMPGWLTFIGIVMIVWGILEIILFFKIWGMTNDVRKLTKKICVPESKSQVSIETMGDNDVLEGGDYDKRLDYIKSGDKVLRKSDGKIIEVDSVEGKRLFCKCGSFEGYKWYQKNSVEYIED</sequence>
<protein>
    <submittedName>
        <fullName evidence="2">M penetrans paralogue family 26</fullName>
    </submittedName>
</protein>
<dbReference type="OrthoDB" id="1083246at2"/>
<evidence type="ECO:0000313" key="3">
    <source>
        <dbReference type="Proteomes" id="UP000199134"/>
    </source>
</evidence>